<sequence>MLSFDPQLNPHIVSCILENEWGETTSLKWDPMDFQHVHLNKNFEFNYHVDTIDIIADKAVIPRWSEWIYEYDSKAFRTNHGRLPVGPPPSTKSVIIHFLVSESFDGKEIINLIDKGVIPSDWRIIVVVPKEREFKQFDARCFGKMTFEMRAYLVITELNIAETIFTNIKHQSMTLNKDKRHPTKTTRTSYKFLE</sequence>
<organism evidence="2 3">
    <name type="scientific">Parnassius apollo</name>
    <name type="common">Apollo butterfly</name>
    <name type="synonym">Papilio apollo</name>
    <dbReference type="NCBI Taxonomy" id="110799"/>
    <lineage>
        <taxon>Eukaryota</taxon>
        <taxon>Metazoa</taxon>
        <taxon>Ecdysozoa</taxon>
        <taxon>Arthropoda</taxon>
        <taxon>Hexapoda</taxon>
        <taxon>Insecta</taxon>
        <taxon>Pterygota</taxon>
        <taxon>Neoptera</taxon>
        <taxon>Endopterygota</taxon>
        <taxon>Lepidoptera</taxon>
        <taxon>Glossata</taxon>
        <taxon>Ditrysia</taxon>
        <taxon>Papilionoidea</taxon>
        <taxon>Papilionidae</taxon>
        <taxon>Parnassiinae</taxon>
        <taxon>Parnassini</taxon>
        <taxon>Parnassius</taxon>
        <taxon>Parnassius</taxon>
    </lineage>
</organism>
<feature type="domain" description="RdRp catalytic" evidence="1">
    <location>
        <begin position="8"/>
        <end position="178"/>
    </location>
</feature>
<accession>A0A8S3X402</accession>
<evidence type="ECO:0000259" key="1">
    <source>
        <dbReference type="Pfam" id="PF00946"/>
    </source>
</evidence>
<dbReference type="OrthoDB" id="7402257at2759"/>
<reference evidence="2" key="1">
    <citation type="submission" date="2021-04" db="EMBL/GenBank/DDBJ databases">
        <authorList>
            <person name="Tunstrom K."/>
        </authorList>
    </citation>
    <scope>NUCLEOTIDE SEQUENCE</scope>
</reference>
<dbReference type="GO" id="GO:0004482">
    <property type="term" value="F:mRNA 5'-cap (guanine-N7-)-methyltransferase activity"/>
    <property type="evidence" value="ECO:0007669"/>
    <property type="project" value="InterPro"/>
</dbReference>
<name>A0A8S3X402_PARAO</name>
<dbReference type="GO" id="GO:0003968">
    <property type="term" value="F:RNA-directed RNA polymerase activity"/>
    <property type="evidence" value="ECO:0007669"/>
    <property type="project" value="InterPro"/>
</dbReference>
<gene>
    <name evidence="2" type="ORF">PAPOLLO_LOCUS13801</name>
</gene>
<proteinExistence type="predicted"/>
<evidence type="ECO:0000313" key="3">
    <source>
        <dbReference type="Proteomes" id="UP000691718"/>
    </source>
</evidence>
<dbReference type="EMBL" id="CAJQZP010000945">
    <property type="protein sequence ID" value="CAG5000839.1"/>
    <property type="molecule type" value="Genomic_DNA"/>
</dbReference>
<dbReference type="AlphaFoldDB" id="A0A8S3X402"/>
<dbReference type="Pfam" id="PF00946">
    <property type="entry name" value="Mononeg_RNA_pol"/>
    <property type="match status" value="1"/>
</dbReference>
<dbReference type="GO" id="GO:0005524">
    <property type="term" value="F:ATP binding"/>
    <property type="evidence" value="ECO:0007669"/>
    <property type="project" value="InterPro"/>
</dbReference>
<evidence type="ECO:0000313" key="2">
    <source>
        <dbReference type="EMBL" id="CAG5000839.1"/>
    </source>
</evidence>
<keyword evidence="3" id="KW-1185">Reference proteome</keyword>
<dbReference type="Proteomes" id="UP000691718">
    <property type="component" value="Unassembled WGS sequence"/>
</dbReference>
<dbReference type="InterPro" id="IPR014023">
    <property type="entry name" value="Mononeg_RNA_pol_cat"/>
</dbReference>
<protein>
    <submittedName>
        <fullName evidence="2">(apollo) hypothetical protein</fullName>
    </submittedName>
</protein>
<comment type="caution">
    <text evidence="2">The sequence shown here is derived from an EMBL/GenBank/DDBJ whole genome shotgun (WGS) entry which is preliminary data.</text>
</comment>